<dbReference type="PROSITE" id="PS50893">
    <property type="entry name" value="ABC_TRANSPORTER_2"/>
    <property type="match status" value="1"/>
</dbReference>
<feature type="transmembrane region" description="Helical" evidence="9">
    <location>
        <begin position="344"/>
        <end position="365"/>
    </location>
</feature>
<feature type="transmembrane region" description="Helical" evidence="9">
    <location>
        <begin position="377"/>
        <end position="396"/>
    </location>
</feature>
<dbReference type="SUPFAM" id="SSF52540">
    <property type="entry name" value="P-loop containing nucleoside triphosphate hydrolases"/>
    <property type="match status" value="1"/>
</dbReference>
<feature type="transmembrane region" description="Helical" evidence="9">
    <location>
        <begin position="416"/>
        <end position="443"/>
    </location>
</feature>
<dbReference type="KEGG" id="ccal:108630528"/>
<name>A0AAJ7JBT3_9HYME</name>
<evidence type="ECO:0000256" key="7">
    <source>
        <dbReference type="ARBA" id="ARBA00022989"/>
    </source>
</evidence>
<keyword evidence="5" id="KW-0547">Nucleotide-binding</keyword>
<dbReference type="InterPro" id="IPR003593">
    <property type="entry name" value="AAA+_ATPase"/>
</dbReference>
<evidence type="ECO:0000256" key="5">
    <source>
        <dbReference type="ARBA" id="ARBA00022741"/>
    </source>
</evidence>
<feature type="transmembrane region" description="Helical" evidence="9">
    <location>
        <begin position="566"/>
        <end position="588"/>
    </location>
</feature>
<evidence type="ECO:0000256" key="1">
    <source>
        <dbReference type="ARBA" id="ARBA00004141"/>
    </source>
</evidence>
<evidence type="ECO:0000313" key="11">
    <source>
        <dbReference type="Proteomes" id="UP000694925"/>
    </source>
</evidence>
<dbReference type="PANTHER" id="PTHR48041:SF116">
    <property type="entry name" value="PROTEIN BROWN"/>
    <property type="match status" value="1"/>
</dbReference>
<evidence type="ECO:0000256" key="9">
    <source>
        <dbReference type="SAM" id="Phobius"/>
    </source>
</evidence>
<evidence type="ECO:0000313" key="12">
    <source>
        <dbReference type="RefSeq" id="XP_017889354.1"/>
    </source>
</evidence>
<evidence type="ECO:0000256" key="3">
    <source>
        <dbReference type="ARBA" id="ARBA00022448"/>
    </source>
</evidence>
<keyword evidence="8 9" id="KW-0472">Membrane</keyword>
<evidence type="ECO:0000256" key="8">
    <source>
        <dbReference type="ARBA" id="ARBA00023136"/>
    </source>
</evidence>
<keyword evidence="4 9" id="KW-0812">Transmembrane</keyword>
<sequence length="598" mass="67613">MLTLDSGNPETTLVWNNLTVVRREKPNSLQIVWRKFRRRRFQETRTILNAVSGSAVTGNLIAIMGPSGAGKTTLLASLAGKLEPTSGSVSINGRIVSRDTLSEVSSYMPQFDALPMPLTVQEHLLFMYALKTNLNKTQRKYSSIELLTELSLIDCKDLLISNLSGGQRKRLSLASELVTKPRIIYLDEPTTGLDTFSAMQVVQTLRLVSLESVVVCTIHQPGMDIYNLFTHVLLLSTGRVGYFGTRMDATNFFHSLGYECPVGYDESEYYIKLLSPRKSWDSEPEKLIDKICEAFSRSPSRIPEIANNEMLDIEPRREAGRVTQLLWLTWRVWTLNRRTICDDWISWISYFLSIAAVATFYTGINPRTQNGVQNARGALYMMSSEISFTVAYSVIYEFPGHLTIYLRERTVYSSGPYYIATFLGLIPRATLKALIFTTVMYLILITRIDLLNFLVYCLTTSAAAICGTAYGLMFSSWVDNVDVLTSIMVPIDTLFLLTAGMFYSLRSLPAYLTCFKYFSIFFYLNEALSIIYWSRIDDIDCQSSDLPCLQNGDEVLLEYGFRRTNLIWDLSGLAILTIALGLGGYFGLRRRRKVGAMF</sequence>
<feature type="domain" description="ABC transporter" evidence="10">
    <location>
        <begin position="31"/>
        <end position="262"/>
    </location>
</feature>
<comment type="similarity">
    <text evidence="2">Belongs to the ABC transporter superfamily. ABCG family. Eye pigment precursor importer (TC 3.A.1.204) subfamily.</text>
</comment>
<proteinExistence type="inferred from homology"/>
<feature type="transmembrane region" description="Helical" evidence="9">
    <location>
        <begin position="517"/>
        <end position="534"/>
    </location>
</feature>
<accession>A0AAJ7JBT3</accession>
<dbReference type="Proteomes" id="UP000694925">
    <property type="component" value="Unplaced"/>
</dbReference>
<dbReference type="GeneID" id="108630528"/>
<dbReference type="GO" id="GO:0005524">
    <property type="term" value="F:ATP binding"/>
    <property type="evidence" value="ECO:0007669"/>
    <property type="project" value="UniProtKB-KW"/>
</dbReference>
<evidence type="ECO:0000256" key="6">
    <source>
        <dbReference type="ARBA" id="ARBA00022840"/>
    </source>
</evidence>
<dbReference type="Pfam" id="PF00005">
    <property type="entry name" value="ABC_tran"/>
    <property type="match status" value="1"/>
</dbReference>
<evidence type="ECO:0000256" key="2">
    <source>
        <dbReference type="ARBA" id="ARBA00005814"/>
    </source>
</evidence>
<keyword evidence="3" id="KW-0813">Transport</keyword>
<dbReference type="InterPro" id="IPR017871">
    <property type="entry name" value="ABC_transporter-like_CS"/>
</dbReference>
<dbReference type="RefSeq" id="XP_017889354.1">
    <property type="nucleotide sequence ID" value="XM_018033865.2"/>
</dbReference>
<dbReference type="InterPro" id="IPR050352">
    <property type="entry name" value="ABCG_transporters"/>
</dbReference>
<dbReference type="GO" id="GO:0005886">
    <property type="term" value="C:plasma membrane"/>
    <property type="evidence" value="ECO:0007669"/>
    <property type="project" value="TreeGrafter"/>
</dbReference>
<feature type="transmembrane region" description="Helical" evidence="9">
    <location>
        <begin position="484"/>
        <end position="505"/>
    </location>
</feature>
<protein>
    <submittedName>
        <fullName evidence="12">Protein scarlet-like</fullName>
    </submittedName>
</protein>
<dbReference type="InterPro" id="IPR003439">
    <property type="entry name" value="ABC_transporter-like_ATP-bd"/>
</dbReference>
<keyword evidence="11" id="KW-1185">Reference proteome</keyword>
<dbReference type="AlphaFoldDB" id="A0AAJ7JBT3"/>
<dbReference type="Gene3D" id="3.40.50.300">
    <property type="entry name" value="P-loop containing nucleotide triphosphate hydrolases"/>
    <property type="match status" value="1"/>
</dbReference>
<dbReference type="PANTHER" id="PTHR48041">
    <property type="entry name" value="ABC TRANSPORTER G FAMILY MEMBER 28"/>
    <property type="match status" value="1"/>
</dbReference>
<evidence type="ECO:0000256" key="4">
    <source>
        <dbReference type="ARBA" id="ARBA00022692"/>
    </source>
</evidence>
<dbReference type="InterPro" id="IPR013525">
    <property type="entry name" value="ABC2_TM"/>
</dbReference>
<dbReference type="PROSITE" id="PS00211">
    <property type="entry name" value="ABC_TRANSPORTER_1"/>
    <property type="match status" value="1"/>
</dbReference>
<feature type="transmembrane region" description="Helical" evidence="9">
    <location>
        <begin position="450"/>
        <end position="472"/>
    </location>
</feature>
<comment type="subcellular location">
    <subcellularLocation>
        <location evidence="1">Membrane</location>
        <topology evidence="1">Multi-pass membrane protein</topology>
    </subcellularLocation>
</comment>
<dbReference type="SMART" id="SM00382">
    <property type="entry name" value="AAA"/>
    <property type="match status" value="1"/>
</dbReference>
<evidence type="ECO:0000259" key="10">
    <source>
        <dbReference type="PROSITE" id="PS50893"/>
    </source>
</evidence>
<dbReference type="GO" id="GO:0140359">
    <property type="term" value="F:ABC-type transporter activity"/>
    <property type="evidence" value="ECO:0007669"/>
    <property type="project" value="InterPro"/>
</dbReference>
<dbReference type="InterPro" id="IPR027417">
    <property type="entry name" value="P-loop_NTPase"/>
</dbReference>
<gene>
    <name evidence="12" type="primary">LOC108630528</name>
</gene>
<keyword evidence="6" id="KW-0067">ATP-binding</keyword>
<reference evidence="12" key="1">
    <citation type="submission" date="2025-08" db="UniProtKB">
        <authorList>
            <consortium name="RefSeq"/>
        </authorList>
    </citation>
    <scope>IDENTIFICATION</scope>
    <source>
        <tissue evidence="12">Whole body</tissue>
    </source>
</reference>
<organism evidence="11 12">
    <name type="scientific">Ceratina calcarata</name>
    <dbReference type="NCBI Taxonomy" id="156304"/>
    <lineage>
        <taxon>Eukaryota</taxon>
        <taxon>Metazoa</taxon>
        <taxon>Ecdysozoa</taxon>
        <taxon>Arthropoda</taxon>
        <taxon>Hexapoda</taxon>
        <taxon>Insecta</taxon>
        <taxon>Pterygota</taxon>
        <taxon>Neoptera</taxon>
        <taxon>Endopterygota</taxon>
        <taxon>Hymenoptera</taxon>
        <taxon>Apocrita</taxon>
        <taxon>Aculeata</taxon>
        <taxon>Apoidea</taxon>
        <taxon>Anthophila</taxon>
        <taxon>Apidae</taxon>
        <taxon>Ceratina</taxon>
        <taxon>Zadontomerus</taxon>
    </lineage>
</organism>
<dbReference type="Pfam" id="PF01061">
    <property type="entry name" value="ABC2_membrane"/>
    <property type="match status" value="1"/>
</dbReference>
<dbReference type="GO" id="GO:0016887">
    <property type="term" value="F:ATP hydrolysis activity"/>
    <property type="evidence" value="ECO:0007669"/>
    <property type="project" value="InterPro"/>
</dbReference>
<keyword evidence="7 9" id="KW-1133">Transmembrane helix</keyword>